<comment type="caution">
    <text evidence="2">The sequence shown here is derived from an EMBL/GenBank/DDBJ whole genome shotgun (WGS) entry which is preliminary data.</text>
</comment>
<protein>
    <submittedName>
        <fullName evidence="2">Uncharacterized protein</fullName>
    </submittedName>
</protein>
<feature type="compositionally biased region" description="Polar residues" evidence="1">
    <location>
        <begin position="24"/>
        <end position="34"/>
    </location>
</feature>
<feature type="region of interest" description="Disordered" evidence="1">
    <location>
        <begin position="1"/>
        <end position="99"/>
    </location>
</feature>
<name>A0ABR4NJ78_9FUNG</name>
<feature type="compositionally biased region" description="Basic residues" evidence="1">
    <location>
        <begin position="76"/>
        <end position="85"/>
    </location>
</feature>
<evidence type="ECO:0000313" key="2">
    <source>
        <dbReference type="EMBL" id="KAL2919588.1"/>
    </source>
</evidence>
<keyword evidence="3" id="KW-1185">Reference proteome</keyword>
<proteinExistence type="predicted"/>
<organism evidence="2 3">
    <name type="scientific">Polyrhizophydium stewartii</name>
    <dbReference type="NCBI Taxonomy" id="2732419"/>
    <lineage>
        <taxon>Eukaryota</taxon>
        <taxon>Fungi</taxon>
        <taxon>Fungi incertae sedis</taxon>
        <taxon>Chytridiomycota</taxon>
        <taxon>Chytridiomycota incertae sedis</taxon>
        <taxon>Chytridiomycetes</taxon>
        <taxon>Rhizophydiales</taxon>
        <taxon>Rhizophydiales incertae sedis</taxon>
        <taxon>Polyrhizophydium</taxon>
    </lineage>
</organism>
<feature type="compositionally biased region" description="Low complexity" evidence="1">
    <location>
        <begin position="86"/>
        <end position="96"/>
    </location>
</feature>
<dbReference type="EMBL" id="JADGIZ020000002">
    <property type="protein sequence ID" value="KAL2919588.1"/>
    <property type="molecule type" value="Genomic_DNA"/>
</dbReference>
<accession>A0ABR4NJ78</accession>
<evidence type="ECO:0000313" key="3">
    <source>
        <dbReference type="Proteomes" id="UP001527925"/>
    </source>
</evidence>
<gene>
    <name evidence="2" type="ORF">HK105_200500</name>
</gene>
<sequence length="141" mass="15465">MPLSHGLDAAASAVDAPTAPVSAQTPAATPSSTGRVLGDRHGFSRPNGARLANGSGRLQPAVGRQRLSASHEQHRYRNRQQHQPHQRQQQQVPQQQAEDDMVDGVVFALNELLSVNPVEGRTRLANHMRQISRLIRESNME</sequence>
<feature type="compositionally biased region" description="Low complexity" evidence="1">
    <location>
        <begin position="8"/>
        <end position="23"/>
    </location>
</feature>
<evidence type="ECO:0000256" key="1">
    <source>
        <dbReference type="SAM" id="MobiDB-lite"/>
    </source>
</evidence>
<reference evidence="2 3" key="1">
    <citation type="submission" date="2023-09" db="EMBL/GenBank/DDBJ databases">
        <title>Pangenome analysis of Batrachochytrium dendrobatidis and related Chytrids.</title>
        <authorList>
            <person name="Yacoub M.N."/>
            <person name="Stajich J.E."/>
            <person name="James T.Y."/>
        </authorList>
    </citation>
    <scope>NUCLEOTIDE SEQUENCE [LARGE SCALE GENOMIC DNA]</scope>
    <source>
        <strain evidence="2 3">JEL0888</strain>
    </source>
</reference>
<dbReference type="Proteomes" id="UP001527925">
    <property type="component" value="Unassembled WGS sequence"/>
</dbReference>